<sequence>MKKSLLATLLITVTVGASYSQSKRNKSHFSLIIGSCFKSDTVDININGHELVRDVVIDSNFSTGVTQLAIYQDEDGLWVLNENEKINLGSLDVNKTLALNIKINGVATSKSIDLRKGWILMLDNCYTESKSGKPERSVTIQQHKKTVVLE</sequence>
<evidence type="ECO:0000313" key="2">
    <source>
        <dbReference type="Proteomes" id="UP000474777"/>
    </source>
</evidence>
<evidence type="ECO:0000313" key="1">
    <source>
        <dbReference type="EMBL" id="NEM98511.1"/>
    </source>
</evidence>
<protein>
    <submittedName>
        <fullName evidence="1">Uncharacterized protein</fullName>
    </submittedName>
</protein>
<dbReference type="RefSeq" id="WP_163915403.1">
    <property type="nucleotide sequence ID" value="NZ_JAAGWD010000005.1"/>
</dbReference>
<gene>
    <name evidence="1" type="ORF">GXP69_12470</name>
</gene>
<proteinExistence type="predicted"/>
<dbReference type="Proteomes" id="UP000474777">
    <property type="component" value="Unassembled WGS sequence"/>
</dbReference>
<comment type="caution">
    <text evidence="1">The sequence shown here is derived from an EMBL/GenBank/DDBJ whole genome shotgun (WGS) entry which is preliminary data.</text>
</comment>
<reference evidence="1 2" key="1">
    <citation type="submission" date="2020-02" db="EMBL/GenBank/DDBJ databases">
        <authorList>
            <person name="Kim M.K."/>
        </authorList>
    </citation>
    <scope>NUCLEOTIDE SEQUENCE [LARGE SCALE GENOMIC DNA]</scope>
    <source>
        <strain evidence="1 2">BT327</strain>
    </source>
</reference>
<name>A0A6B3LYF7_9BACT</name>
<organism evidence="1 2">
    <name type="scientific">Pontibacter burrus</name>
    <dbReference type="NCBI Taxonomy" id="2704466"/>
    <lineage>
        <taxon>Bacteria</taxon>
        <taxon>Pseudomonadati</taxon>
        <taxon>Bacteroidota</taxon>
        <taxon>Cytophagia</taxon>
        <taxon>Cytophagales</taxon>
        <taxon>Hymenobacteraceae</taxon>
        <taxon>Pontibacter</taxon>
    </lineage>
</organism>
<keyword evidence="2" id="KW-1185">Reference proteome</keyword>
<dbReference type="AlphaFoldDB" id="A0A6B3LYF7"/>
<dbReference type="EMBL" id="JAAGWD010000005">
    <property type="protein sequence ID" value="NEM98511.1"/>
    <property type="molecule type" value="Genomic_DNA"/>
</dbReference>
<accession>A0A6B3LYF7</accession>